<evidence type="ECO:0000313" key="2">
    <source>
        <dbReference type="Proteomes" id="UP000276133"/>
    </source>
</evidence>
<protein>
    <submittedName>
        <fullName evidence="1">Uncharacterized protein</fullName>
    </submittedName>
</protein>
<dbReference type="Proteomes" id="UP000276133">
    <property type="component" value="Unassembled WGS sequence"/>
</dbReference>
<gene>
    <name evidence="1" type="ORF">BpHYR1_020814</name>
</gene>
<name>A0A3M7PTP1_BRAPC</name>
<dbReference type="AlphaFoldDB" id="A0A3M7PTP1"/>
<proteinExistence type="predicted"/>
<evidence type="ECO:0000313" key="1">
    <source>
        <dbReference type="EMBL" id="RNA02145.1"/>
    </source>
</evidence>
<organism evidence="1 2">
    <name type="scientific">Brachionus plicatilis</name>
    <name type="common">Marine rotifer</name>
    <name type="synonym">Brachionus muelleri</name>
    <dbReference type="NCBI Taxonomy" id="10195"/>
    <lineage>
        <taxon>Eukaryota</taxon>
        <taxon>Metazoa</taxon>
        <taxon>Spiralia</taxon>
        <taxon>Gnathifera</taxon>
        <taxon>Rotifera</taxon>
        <taxon>Eurotatoria</taxon>
        <taxon>Monogononta</taxon>
        <taxon>Pseudotrocha</taxon>
        <taxon>Ploima</taxon>
        <taxon>Brachionidae</taxon>
        <taxon>Brachionus</taxon>
    </lineage>
</organism>
<dbReference type="EMBL" id="REGN01009027">
    <property type="protein sequence ID" value="RNA02145.1"/>
    <property type="molecule type" value="Genomic_DNA"/>
</dbReference>
<keyword evidence="2" id="KW-1185">Reference proteome</keyword>
<comment type="caution">
    <text evidence="1">The sequence shown here is derived from an EMBL/GenBank/DDBJ whole genome shotgun (WGS) entry which is preliminary data.</text>
</comment>
<reference evidence="1 2" key="1">
    <citation type="journal article" date="2018" name="Sci. Rep.">
        <title>Genomic signatures of local adaptation to the degree of environmental predictability in rotifers.</title>
        <authorList>
            <person name="Franch-Gras L."/>
            <person name="Hahn C."/>
            <person name="Garcia-Roger E.M."/>
            <person name="Carmona M.J."/>
            <person name="Serra M."/>
            <person name="Gomez A."/>
        </authorList>
    </citation>
    <scope>NUCLEOTIDE SEQUENCE [LARGE SCALE GENOMIC DNA]</scope>
    <source>
        <strain evidence="1">HYR1</strain>
    </source>
</reference>
<sequence length="81" mass="8654">MGCRKSRCCVPVVQGVPVVPAAPVVPIMPYGQSPYGGLGLHPLGGGYPFPGGHTGGYPEKRLKQQKVFKNIFIIWIFSGNT</sequence>
<accession>A0A3M7PTP1</accession>